<dbReference type="PROSITE" id="PS51464">
    <property type="entry name" value="SIS"/>
    <property type="match status" value="1"/>
</dbReference>
<dbReference type="PIRSF" id="PIRSF004692">
    <property type="entry name" value="KdsD_KpsF"/>
    <property type="match status" value="1"/>
</dbReference>
<dbReference type="InterPro" id="IPR050986">
    <property type="entry name" value="GutQ/KpsF_isomerases"/>
</dbReference>
<keyword evidence="8" id="KW-0413">Isomerase</keyword>
<dbReference type="Pfam" id="PF01380">
    <property type="entry name" value="SIS"/>
    <property type="match status" value="1"/>
</dbReference>
<dbReference type="InterPro" id="IPR046348">
    <property type="entry name" value="SIS_dom_sf"/>
</dbReference>
<comment type="caution">
    <text evidence="8">The sequence shown here is derived from an EMBL/GenBank/DDBJ whole genome shotgun (WGS) entry which is preliminary data.</text>
</comment>
<dbReference type="SMART" id="SM00116">
    <property type="entry name" value="CBS"/>
    <property type="match status" value="2"/>
</dbReference>
<evidence type="ECO:0000259" key="7">
    <source>
        <dbReference type="PROSITE" id="PS51464"/>
    </source>
</evidence>
<comment type="similarity">
    <text evidence="1 4">Belongs to the SIS family. GutQ/KpsF subfamily.</text>
</comment>
<evidence type="ECO:0000256" key="4">
    <source>
        <dbReference type="PIRNR" id="PIRNR004692"/>
    </source>
</evidence>
<keyword evidence="2" id="KW-0677">Repeat</keyword>
<dbReference type="GO" id="GO:0016853">
    <property type="term" value="F:isomerase activity"/>
    <property type="evidence" value="ECO:0007669"/>
    <property type="project" value="UniProtKB-KW"/>
</dbReference>
<reference evidence="9" key="1">
    <citation type="journal article" date="2019" name="Int. J. Syst. Evol. Microbiol.">
        <title>The Global Catalogue of Microorganisms (GCM) 10K type strain sequencing project: providing services to taxonomists for standard genome sequencing and annotation.</title>
        <authorList>
            <consortium name="The Broad Institute Genomics Platform"/>
            <consortium name="The Broad Institute Genome Sequencing Center for Infectious Disease"/>
            <person name="Wu L."/>
            <person name="Ma J."/>
        </authorList>
    </citation>
    <scope>NUCLEOTIDE SEQUENCE [LARGE SCALE GENOMIC DNA]</scope>
    <source>
        <strain evidence="9">JCM 14330</strain>
    </source>
</reference>
<gene>
    <name evidence="8" type="ORF">GCM10009097_30070</name>
</gene>
<keyword evidence="9" id="KW-1185">Reference proteome</keyword>
<evidence type="ECO:0000256" key="5">
    <source>
        <dbReference type="PROSITE-ProRule" id="PRU00703"/>
    </source>
</evidence>
<dbReference type="NCBIfam" id="TIGR00393">
    <property type="entry name" value="kpsF"/>
    <property type="match status" value="1"/>
</dbReference>
<name>A0ABP3M0S8_9BURK</name>
<evidence type="ECO:0000256" key="3">
    <source>
        <dbReference type="ARBA" id="ARBA00023122"/>
    </source>
</evidence>
<dbReference type="SUPFAM" id="SSF53697">
    <property type="entry name" value="SIS domain"/>
    <property type="match status" value="1"/>
</dbReference>
<evidence type="ECO:0000259" key="6">
    <source>
        <dbReference type="PROSITE" id="PS51371"/>
    </source>
</evidence>
<dbReference type="Proteomes" id="UP001501706">
    <property type="component" value="Unassembled WGS sequence"/>
</dbReference>
<dbReference type="RefSeq" id="WP_087837524.1">
    <property type="nucleotide sequence ID" value="NZ_BAAAEN010000011.1"/>
</dbReference>
<evidence type="ECO:0000313" key="8">
    <source>
        <dbReference type="EMBL" id="GAA0510821.1"/>
    </source>
</evidence>
<dbReference type="InterPro" id="IPR000644">
    <property type="entry name" value="CBS_dom"/>
</dbReference>
<dbReference type="Gene3D" id="3.10.580.10">
    <property type="entry name" value="CBS-domain"/>
    <property type="match status" value="1"/>
</dbReference>
<dbReference type="InterPro" id="IPR035474">
    <property type="entry name" value="SIS_Kpsf"/>
</dbReference>
<sequence>MNTSDNGTSNVYVPGASGPVDIIDSARSTLAVEIEALKALSSRLDRTFVRAVDILLACPGRVVVSGIGKSGHIARKVAATFASTGTPAFFVHAAEAVHGDLGMITANDVLVTISYSGTTAELLTIVPVVKRLGSPLIAITGNPDSELAQLADVHLDASVPQEACPLNLAPTASTTTALALGDALAVACLEARGFGPEDFARSHPGGALGRRLLTHVSDVMRTGKDLPIVPVTASVTEALVEITRKSMGMTAVLDGDRVVGIFTDGDLRRLIEREGDIRNLTVVAGMTRNPLHIGPDALATEAAALMDDNRKNQLLVLDATGRLVGALHTHDLMAAKVL</sequence>
<dbReference type="InterPro" id="IPR046342">
    <property type="entry name" value="CBS_dom_sf"/>
</dbReference>
<feature type="domain" description="CBS" evidence="6">
    <location>
        <begin position="286"/>
        <end position="338"/>
    </location>
</feature>
<evidence type="ECO:0000313" key="9">
    <source>
        <dbReference type="Proteomes" id="UP001501706"/>
    </source>
</evidence>
<feature type="domain" description="CBS" evidence="6">
    <location>
        <begin position="220"/>
        <end position="277"/>
    </location>
</feature>
<dbReference type="EMBL" id="BAAAEN010000011">
    <property type="protein sequence ID" value="GAA0510821.1"/>
    <property type="molecule type" value="Genomic_DNA"/>
</dbReference>
<dbReference type="CDD" id="cd05014">
    <property type="entry name" value="SIS_Kpsf"/>
    <property type="match status" value="1"/>
</dbReference>
<proteinExistence type="inferred from homology"/>
<dbReference type="CDD" id="cd04604">
    <property type="entry name" value="CBS_pair_SIS_assoc"/>
    <property type="match status" value="1"/>
</dbReference>
<dbReference type="Gene3D" id="3.40.50.10490">
    <property type="entry name" value="Glucose-6-phosphate isomerase like protein, domain 1"/>
    <property type="match status" value="1"/>
</dbReference>
<feature type="domain" description="SIS" evidence="7">
    <location>
        <begin position="51"/>
        <end position="194"/>
    </location>
</feature>
<dbReference type="InterPro" id="IPR004800">
    <property type="entry name" value="KdsD/KpsF-type"/>
</dbReference>
<accession>A0ABP3M0S8</accession>
<keyword evidence="3 5" id="KW-0129">CBS domain</keyword>
<organism evidence="8 9">
    <name type="scientific">Pigmentiphaga daeguensis</name>
    <dbReference type="NCBI Taxonomy" id="414049"/>
    <lineage>
        <taxon>Bacteria</taxon>
        <taxon>Pseudomonadati</taxon>
        <taxon>Pseudomonadota</taxon>
        <taxon>Betaproteobacteria</taxon>
        <taxon>Burkholderiales</taxon>
        <taxon>Alcaligenaceae</taxon>
        <taxon>Pigmentiphaga</taxon>
    </lineage>
</organism>
<evidence type="ECO:0000256" key="2">
    <source>
        <dbReference type="ARBA" id="ARBA00022737"/>
    </source>
</evidence>
<dbReference type="PROSITE" id="PS51371">
    <property type="entry name" value="CBS"/>
    <property type="match status" value="2"/>
</dbReference>
<evidence type="ECO:0000256" key="1">
    <source>
        <dbReference type="ARBA" id="ARBA00008165"/>
    </source>
</evidence>
<dbReference type="InterPro" id="IPR001347">
    <property type="entry name" value="SIS_dom"/>
</dbReference>
<dbReference type="PANTHER" id="PTHR42745">
    <property type="match status" value="1"/>
</dbReference>
<protein>
    <submittedName>
        <fullName evidence="8">KpsF/GutQ family sugar-phosphate isomerase</fullName>
    </submittedName>
</protein>
<dbReference type="Pfam" id="PF00571">
    <property type="entry name" value="CBS"/>
    <property type="match status" value="2"/>
</dbReference>
<dbReference type="PANTHER" id="PTHR42745:SF1">
    <property type="entry name" value="ARABINOSE 5-PHOSPHATE ISOMERASE KDSD"/>
    <property type="match status" value="1"/>
</dbReference>